<keyword evidence="2" id="KW-0472">Membrane</keyword>
<proteinExistence type="inferred from homology"/>
<accession>A0A1E7ZDL7</accession>
<feature type="transmembrane region" description="Helical" evidence="2">
    <location>
        <begin position="28"/>
        <end position="47"/>
    </location>
</feature>
<evidence type="ECO:0000313" key="4">
    <source>
        <dbReference type="Proteomes" id="UP000175691"/>
    </source>
</evidence>
<sequence length="179" mass="19662">MVSLIVSGILDISLSVLLDTYRLRYQKVIALSAPITVLSFALLFYPVELAQDTLFLFYLVAAIVFRIGYALMDIPHNALLGTLTSDSRERTKLSSARIFFNASAILVFAAFAGKVIALLEAPVATFSVSGFFLVWHICRGTYGVAMVGATRHYRIWLAGNGCGESYANVWRFPHGDTGE</sequence>
<dbReference type="OrthoDB" id="181905at2"/>
<evidence type="ECO:0000313" key="3">
    <source>
        <dbReference type="EMBL" id="OFC71590.1"/>
    </source>
</evidence>
<dbReference type="GO" id="GO:0005886">
    <property type="term" value="C:plasma membrane"/>
    <property type="evidence" value="ECO:0007669"/>
    <property type="project" value="TreeGrafter"/>
</dbReference>
<dbReference type="Proteomes" id="UP000175691">
    <property type="component" value="Unassembled WGS sequence"/>
</dbReference>
<keyword evidence="4" id="KW-1185">Reference proteome</keyword>
<dbReference type="SUPFAM" id="SSF103473">
    <property type="entry name" value="MFS general substrate transporter"/>
    <property type="match status" value="1"/>
</dbReference>
<feature type="transmembrane region" description="Helical" evidence="2">
    <location>
        <begin position="98"/>
        <end position="117"/>
    </location>
</feature>
<dbReference type="EMBL" id="MDHN01000013">
    <property type="protein sequence ID" value="OFC71590.1"/>
    <property type="molecule type" value="Genomic_DNA"/>
</dbReference>
<name>A0A1E7ZDL7_9ALTE</name>
<dbReference type="InterPro" id="IPR039672">
    <property type="entry name" value="MFS_2"/>
</dbReference>
<feature type="transmembrane region" description="Helical" evidence="2">
    <location>
        <begin position="123"/>
        <end position="145"/>
    </location>
</feature>
<dbReference type="GO" id="GO:0008643">
    <property type="term" value="P:carbohydrate transport"/>
    <property type="evidence" value="ECO:0007669"/>
    <property type="project" value="InterPro"/>
</dbReference>
<evidence type="ECO:0000256" key="1">
    <source>
        <dbReference type="ARBA" id="ARBA00009617"/>
    </source>
</evidence>
<comment type="caution">
    <text evidence="3">The sequence shown here is derived from an EMBL/GenBank/DDBJ whole genome shotgun (WGS) entry which is preliminary data.</text>
</comment>
<feature type="transmembrane region" description="Helical" evidence="2">
    <location>
        <begin position="53"/>
        <end position="72"/>
    </location>
</feature>
<comment type="similarity">
    <text evidence="1">Belongs to the sodium:galactoside symporter (TC 2.A.2) family.</text>
</comment>
<reference evidence="3 4" key="1">
    <citation type="submission" date="2016-08" db="EMBL/GenBank/DDBJ databases">
        <authorList>
            <person name="Seilhamer J.J."/>
        </authorList>
    </citation>
    <scope>NUCLEOTIDE SEQUENCE [LARGE SCALE GENOMIC DNA]</scope>
    <source>
        <strain evidence="3 4">KCTC 42603</strain>
    </source>
</reference>
<gene>
    <name evidence="3" type="ORF">BFC18_07605</name>
</gene>
<dbReference type="PANTHER" id="PTHR11328">
    <property type="entry name" value="MAJOR FACILITATOR SUPERFAMILY DOMAIN-CONTAINING PROTEIN"/>
    <property type="match status" value="1"/>
</dbReference>
<evidence type="ECO:0000256" key="2">
    <source>
        <dbReference type="SAM" id="Phobius"/>
    </source>
</evidence>
<dbReference type="AlphaFoldDB" id="A0A1E7ZDL7"/>
<dbReference type="PANTHER" id="PTHR11328:SF24">
    <property type="entry name" value="MAJOR FACILITATOR SUPERFAMILY (MFS) PROFILE DOMAIN-CONTAINING PROTEIN"/>
    <property type="match status" value="1"/>
</dbReference>
<dbReference type="GO" id="GO:0015293">
    <property type="term" value="F:symporter activity"/>
    <property type="evidence" value="ECO:0007669"/>
    <property type="project" value="InterPro"/>
</dbReference>
<keyword evidence="2" id="KW-0812">Transmembrane</keyword>
<dbReference type="STRING" id="1656094.BFC18_07605"/>
<organism evidence="3 4">
    <name type="scientific">Alteromonas confluentis</name>
    <dbReference type="NCBI Taxonomy" id="1656094"/>
    <lineage>
        <taxon>Bacteria</taxon>
        <taxon>Pseudomonadati</taxon>
        <taxon>Pseudomonadota</taxon>
        <taxon>Gammaproteobacteria</taxon>
        <taxon>Alteromonadales</taxon>
        <taxon>Alteromonadaceae</taxon>
        <taxon>Alteromonas/Salinimonas group</taxon>
        <taxon>Alteromonas</taxon>
    </lineage>
</organism>
<keyword evidence="2" id="KW-1133">Transmembrane helix</keyword>
<protein>
    <submittedName>
        <fullName evidence="3">Uncharacterized protein</fullName>
    </submittedName>
</protein>
<dbReference type="InterPro" id="IPR036259">
    <property type="entry name" value="MFS_trans_sf"/>
</dbReference>
<dbReference type="Pfam" id="PF13347">
    <property type="entry name" value="MFS_2"/>
    <property type="match status" value="1"/>
</dbReference>